<dbReference type="SUPFAM" id="SSF55874">
    <property type="entry name" value="ATPase domain of HSP90 chaperone/DNA topoisomerase II/histidine kinase"/>
    <property type="match status" value="1"/>
</dbReference>
<dbReference type="InterPro" id="IPR005467">
    <property type="entry name" value="His_kinase_dom"/>
</dbReference>
<accession>A0ABQ0CCQ8</accession>
<keyword evidence="9" id="KW-0902">Two-component regulatory system</keyword>
<evidence type="ECO:0000256" key="6">
    <source>
        <dbReference type="ARBA" id="ARBA00022692"/>
    </source>
</evidence>
<keyword evidence="10" id="KW-0472">Membrane</keyword>
<dbReference type="InterPro" id="IPR036097">
    <property type="entry name" value="HisK_dim/P_sf"/>
</dbReference>
<evidence type="ECO:0000256" key="8">
    <source>
        <dbReference type="ARBA" id="ARBA00022989"/>
    </source>
</evidence>
<name>A0ABQ0CCQ8_9PROT</name>
<feature type="transmembrane region" description="Helical" evidence="10">
    <location>
        <begin position="133"/>
        <end position="156"/>
    </location>
</feature>
<sequence>MRRLDLRPRVALAFAAFGAAIACLMALSLYMATHDLGMRLIDETLSAELDDFFARRERNPHSLPPRTVTLHGYITSASDSTRELPEYLAPLPPGRHDLMVGASTYRVAVADRDESRYYFLYDTSLQHRREERFLLLVAISILAIVLISAVGGFWLVGGVIAPVTELARKVKDRSPDLWSLRLADAFAQDEVGELAHAFDLHLSRLRAFMERERAFTADLSHELRTSLAVILGATEILMSDDALSDKQRARVERVERAARDMAEMGSALLLMAREERALALDEQAPVAEVVTEAVEKHRFLLKNKPIQLVVRVDPALRLAVDRGLLFIAVANLIRNAFAYTEQGEIHILLEGNTLTIRDTGRGLRARQADALLPRHLTQHQGAGIGLTLVKRICERFGWGFSLEGQEGIGTTAMMRFAV</sequence>
<dbReference type="Pfam" id="PF00512">
    <property type="entry name" value="HisKA"/>
    <property type="match status" value="1"/>
</dbReference>
<keyword evidence="7 13" id="KW-0418">Kinase</keyword>
<evidence type="ECO:0000256" key="2">
    <source>
        <dbReference type="ARBA" id="ARBA00004370"/>
    </source>
</evidence>
<dbReference type="PANTHER" id="PTHR45436:SF16">
    <property type="entry name" value="HISTIDINE KINASE"/>
    <property type="match status" value="1"/>
</dbReference>
<evidence type="ECO:0000256" key="10">
    <source>
        <dbReference type="SAM" id="Phobius"/>
    </source>
</evidence>
<feature type="transmembrane region" description="Helical" evidence="10">
    <location>
        <begin position="12"/>
        <end position="32"/>
    </location>
</feature>
<dbReference type="EMBL" id="BAAFGK010000005">
    <property type="protein sequence ID" value="GAB0058654.1"/>
    <property type="molecule type" value="Genomic_DNA"/>
</dbReference>
<protein>
    <recommendedName>
        <fullName evidence="3">histidine kinase</fullName>
        <ecNumber evidence="3">2.7.13.3</ecNumber>
    </recommendedName>
</protein>
<evidence type="ECO:0000256" key="4">
    <source>
        <dbReference type="ARBA" id="ARBA00022553"/>
    </source>
</evidence>
<dbReference type="InterPro" id="IPR003661">
    <property type="entry name" value="HisK_dim/P_dom"/>
</dbReference>
<keyword evidence="8 10" id="KW-1133">Transmembrane helix</keyword>
<feature type="domain" description="HAMP" evidence="12">
    <location>
        <begin position="157"/>
        <end position="210"/>
    </location>
</feature>
<evidence type="ECO:0000313" key="14">
    <source>
        <dbReference type="Proteomes" id="UP001628193"/>
    </source>
</evidence>
<dbReference type="InterPro" id="IPR036890">
    <property type="entry name" value="HATPase_C_sf"/>
</dbReference>
<dbReference type="SUPFAM" id="SSF47384">
    <property type="entry name" value="Homodimeric domain of signal transducing histidine kinase"/>
    <property type="match status" value="1"/>
</dbReference>
<dbReference type="RefSeq" id="WP_420906375.1">
    <property type="nucleotide sequence ID" value="NZ_BAAFGK010000005.1"/>
</dbReference>
<evidence type="ECO:0000256" key="9">
    <source>
        <dbReference type="ARBA" id="ARBA00023012"/>
    </source>
</evidence>
<dbReference type="PROSITE" id="PS50885">
    <property type="entry name" value="HAMP"/>
    <property type="match status" value="1"/>
</dbReference>
<reference evidence="13 14" key="1">
    <citation type="submission" date="2024-05" db="EMBL/GenBank/DDBJ databases">
        <authorList>
            <consortium name="Candidatus Magnetaquicoccaceae bacterium FCR-1 genome sequencing consortium"/>
            <person name="Shimoshige H."/>
            <person name="Shimamura S."/>
            <person name="Taoka A."/>
            <person name="Kobayashi H."/>
            <person name="Maekawa T."/>
        </authorList>
    </citation>
    <scope>NUCLEOTIDE SEQUENCE [LARGE SCALE GENOMIC DNA]</scope>
    <source>
        <strain evidence="13 14">FCR-1</strain>
    </source>
</reference>
<dbReference type="Proteomes" id="UP001628193">
    <property type="component" value="Unassembled WGS sequence"/>
</dbReference>
<dbReference type="CDD" id="cd00082">
    <property type="entry name" value="HisKA"/>
    <property type="match status" value="1"/>
</dbReference>
<dbReference type="Gene3D" id="1.10.287.130">
    <property type="match status" value="1"/>
</dbReference>
<dbReference type="Gene3D" id="6.10.340.10">
    <property type="match status" value="1"/>
</dbReference>
<gene>
    <name evidence="13" type="primary">rcsC_73</name>
    <name evidence="13" type="ORF">SIID45300_03007</name>
</gene>
<dbReference type="SMART" id="SM00388">
    <property type="entry name" value="HisKA"/>
    <property type="match status" value="1"/>
</dbReference>
<feature type="domain" description="Histidine kinase" evidence="11">
    <location>
        <begin position="218"/>
        <end position="418"/>
    </location>
</feature>
<evidence type="ECO:0000313" key="13">
    <source>
        <dbReference type="EMBL" id="GAB0058654.1"/>
    </source>
</evidence>
<dbReference type="InterPro" id="IPR003660">
    <property type="entry name" value="HAMP_dom"/>
</dbReference>
<proteinExistence type="predicted"/>
<evidence type="ECO:0000256" key="1">
    <source>
        <dbReference type="ARBA" id="ARBA00000085"/>
    </source>
</evidence>
<dbReference type="Pfam" id="PF02518">
    <property type="entry name" value="HATPase_c"/>
    <property type="match status" value="1"/>
</dbReference>
<keyword evidence="4" id="KW-0597">Phosphoprotein</keyword>
<dbReference type="SMART" id="SM00387">
    <property type="entry name" value="HATPase_c"/>
    <property type="match status" value="1"/>
</dbReference>
<comment type="subcellular location">
    <subcellularLocation>
        <location evidence="2">Membrane</location>
    </subcellularLocation>
</comment>
<keyword evidence="6 10" id="KW-0812">Transmembrane</keyword>
<dbReference type="PANTHER" id="PTHR45436">
    <property type="entry name" value="SENSOR HISTIDINE KINASE YKOH"/>
    <property type="match status" value="1"/>
</dbReference>
<evidence type="ECO:0000256" key="5">
    <source>
        <dbReference type="ARBA" id="ARBA00022679"/>
    </source>
</evidence>
<dbReference type="InterPro" id="IPR050428">
    <property type="entry name" value="TCS_sensor_his_kinase"/>
</dbReference>
<dbReference type="GO" id="GO:0004673">
    <property type="term" value="F:protein histidine kinase activity"/>
    <property type="evidence" value="ECO:0007669"/>
    <property type="project" value="UniProtKB-EC"/>
</dbReference>
<keyword evidence="14" id="KW-1185">Reference proteome</keyword>
<reference evidence="13 14" key="2">
    <citation type="submission" date="2024-09" db="EMBL/GenBank/DDBJ databases">
        <title>Draft genome sequence of Candidatus Magnetaquicoccaceae bacterium FCR-1.</title>
        <authorList>
            <person name="Shimoshige H."/>
            <person name="Shimamura S."/>
            <person name="Taoka A."/>
            <person name="Kobayashi H."/>
            <person name="Maekawa T."/>
        </authorList>
    </citation>
    <scope>NUCLEOTIDE SEQUENCE [LARGE SCALE GENOMIC DNA]</scope>
    <source>
        <strain evidence="13 14">FCR-1</strain>
    </source>
</reference>
<comment type="caution">
    <text evidence="13">The sequence shown here is derived from an EMBL/GenBank/DDBJ whole genome shotgun (WGS) entry which is preliminary data.</text>
</comment>
<evidence type="ECO:0000259" key="12">
    <source>
        <dbReference type="PROSITE" id="PS50885"/>
    </source>
</evidence>
<evidence type="ECO:0000256" key="7">
    <source>
        <dbReference type="ARBA" id="ARBA00022777"/>
    </source>
</evidence>
<dbReference type="EC" id="2.7.13.3" evidence="3"/>
<organism evidence="13 14">
    <name type="scientific">Candidatus Magnetaquiglobus chichijimensis</name>
    <dbReference type="NCBI Taxonomy" id="3141448"/>
    <lineage>
        <taxon>Bacteria</taxon>
        <taxon>Pseudomonadati</taxon>
        <taxon>Pseudomonadota</taxon>
        <taxon>Magnetococcia</taxon>
        <taxon>Magnetococcales</taxon>
        <taxon>Candidatus Magnetaquicoccaceae</taxon>
        <taxon>Candidatus Magnetaquiglobus</taxon>
    </lineage>
</organism>
<evidence type="ECO:0000256" key="3">
    <source>
        <dbReference type="ARBA" id="ARBA00012438"/>
    </source>
</evidence>
<keyword evidence="5 13" id="KW-0808">Transferase</keyword>
<comment type="catalytic activity">
    <reaction evidence="1">
        <text>ATP + protein L-histidine = ADP + protein N-phospho-L-histidine.</text>
        <dbReference type="EC" id="2.7.13.3"/>
    </reaction>
</comment>
<evidence type="ECO:0000259" key="11">
    <source>
        <dbReference type="PROSITE" id="PS50109"/>
    </source>
</evidence>
<dbReference type="PROSITE" id="PS51257">
    <property type="entry name" value="PROKAR_LIPOPROTEIN"/>
    <property type="match status" value="1"/>
</dbReference>
<dbReference type="InterPro" id="IPR003594">
    <property type="entry name" value="HATPase_dom"/>
</dbReference>
<dbReference type="PROSITE" id="PS50109">
    <property type="entry name" value="HIS_KIN"/>
    <property type="match status" value="1"/>
</dbReference>
<dbReference type="Gene3D" id="3.30.565.10">
    <property type="entry name" value="Histidine kinase-like ATPase, C-terminal domain"/>
    <property type="match status" value="1"/>
</dbReference>